<keyword evidence="4" id="KW-1185">Reference proteome</keyword>
<dbReference type="NCBIfam" id="TIGR01167">
    <property type="entry name" value="LPXTG_anchor"/>
    <property type="match status" value="1"/>
</dbReference>
<dbReference type="HOGENOM" id="CLU_1501625_0_0_0"/>
<gene>
    <name evidence="3" type="ordered locus">Acid345_4763</name>
</gene>
<protein>
    <submittedName>
        <fullName evidence="3">Uncharacterized protein</fullName>
    </submittedName>
</protein>
<organism evidence="3 4">
    <name type="scientific">Koribacter versatilis (strain Ellin345)</name>
    <dbReference type="NCBI Taxonomy" id="204669"/>
    <lineage>
        <taxon>Bacteria</taxon>
        <taxon>Pseudomonadati</taxon>
        <taxon>Acidobacteriota</taxon>
        <taxon>Terriglobia</taxon>
        <taxon>Terriglobales</taxon>
        <taxon>Candidatus Korobacteraceae</taxon>
        <taxon>Candidatus Korobacter</taxon>
    </lineage>
</organism>
<name>Q1IH88_KORVE</name>
<keyword evidence="2" id="KW-0812">Transmembrane</keyword>
<dbReference type="AlphaFoldDB" id="Q1IH88"/>
<feature type="transmembrane region" description="Helical" evidence="2">
    <location>
        <begin position="51"/>
        <end position="69"/>
    </location>
</feature>
<reference evidence="3 4" key="1">
    <citation type="journal article" date="2009" name="Appl. Environ. Microbiol.">
        <title>Three genomes from the phylum Acidobacteria provide insight into the lifestyles of these microorganisms in soils.</title>
        <authorList>
            <person name="Ward N.L."/>
            <person name="Challacombe J.F."/>
            <person name="Janssen P.H."/>
            <person name="Henrissat B."/>
            <person name="Coutinho P.M."/>
            <person name="Wu M."/>
            <person name="Xie G."/>
            <person name="Haft D.H."/>
            <person name="Sait M."/>
            <person name="Badger J."/>
            <person name="Barabote R.D."/>
            <person name="Bradley B."/>
            <person name="Brettin T.S."/>
            <person name="Brinkac L.M."/>
            <person name="Bruce D."/>
            <person name="Creasy T."/>
            <person name="Daugherty S.C."/>
            <person name="Davidsen T.M."/>
            <person name="DeBoy R.T."/>
            <person name="Detter J.C."/>
            <person name="Dodson R.J."/>
            <person name="Durkin A.S."/>
            <person name="Ganapathy A."/>
            <person name="Gwinn-Giglio M."/>
            <person name="Han C.S."/>
            <person name="Khouri H."/>
            <person name="Kiss H."/>
            <person name="Kothari S.P."/>
            <person name="Madupu R."/>
            <person name="Nelson K.E."/>
            <person name="Nelson W.C."/>
            <person name="Paulsen I."/>
            <person name="Penn K."/>
            <person name="Ren Q."/>
            <person name="Rosovitz M.J."/>
            <person name="Selengut J.D."/>
            <person name="Shrivastava S."/>
            <person name="Sullivan S.A."/>
            <person name="Tapia R."/>
            <person name="Thompson L.S."/>
            <person name="Watkins K.L."/>
            <person name="Yang Q."/>
            <person name="Yu C."/>
            <person name="Zafar N."/>
            <person name="Zhou L."/>
            <person name="Kuske C.R."/>
        </authorList>
    </citation>
    <scope>NUCLEOTIDE SEQUENCE [LARGE SCALE GENOMIC DNA]</scope>
    <source>
        <strain evidence="3 4">Ellin345</strain>
    </source>
</reference>
<dbReference type="EnsemblBacteria" id="ABF43762">
    <property type="protein sequence ID" value="ABF43762"/>
    <property type="gene ID" value="Acid345_4763"/>
</dbReference>
<feature type="transmembrane region" description="Helical" evidence="2">
    <location>
        <begin position="134"/>
        <end position="154"/>
    </location>
</feature>
<feature type="region of interest" description="Disordered" evidence="1">
    <location>
        <begin position="73"/>
        <end position="126"/>
    </location>
</feature>
<feature type="compositionally biased region" description="Polar residues" evidence="1">
    <location>
        <begin position="91"/>
        <end position="100"/>
    </location>
</feature>
<evidence type="ECO:0000256" key="1">
    <source>
        <dbReference type="SAM" id="MobiDB-lite"/>
    </source>
</evidence>
<dbReference type="KEGG" id="aba:Acid345_4763"/>
<keyword evidence="2" id="KW-0472">Membrane</keyword>
<proteinExistence type="predicted"/>
<dbReference type="EMBL" id="CP000360">
    <property type="protein sequence ID" value="ABF43762.1"/>
    <property type="molecule type" value="Genomic_DNA"/>
</dbReference>
<feature type="compositionally biased region" description="Polar residues" evidence="1">
    <location>
        <begin position="73"/>
        <end position="83"/>
    </location>
</feature>
<accession>Q1IH88</accession>
<dbReference type="Proteomes" id="UP000002432">
    <property type="component" value="Chromosome"/>
</dbReference>
<evidence type="ECO:0000313" key="3">
    <source>
        <dbReference type="EMBL" id="ABF43762.1"/>
    </source>
</evidence>
<evidence type="ECO:0000256" key="2">
    <source>
        <dbReference type="SAM" id="Phobius"/>
    </source>
</evidence>
<evidence type="ECO:0000313" key="4">
    <source>
        <dbReference type="Proteomes" id="UP000002432"/>
    </source>
</evidence>
<keyword evidence="2" id="KW-1133">Transmembrane helix</keyword>
<sequence length="179" mass="18796">MSVKSGAAVQLRRRKLQPTETSLPYKVLQVGATFADAASKAGVGGPMRSKLLGILLVLAFSALLGLHPVRAQNPTGSSDSNGNAIIAPAKQSDTATPSKTAKSDQAVPDSKREANNAIANDRGTVNPSTGRATMSFSLLAIVALLGLIGLLVFIRRRSVLASRNTASNRNDRDDYRRAA</sequence>